<organism evidence="1 2">
    <name type="scientific">Linderina macrospora</name>
    <dbReference type="NCBI Taxonomy" id="4868"/>
    <lineage>
        <taxon>Eukaryota</taxon>
        <taxon>Fungi</taxon>
        <taxon>Fungi incertae sedis</taxon>
        <taxon>Zoopagomycota</taxon>
        <taxon>Kickxellomycotina</taxon>
        <taxon>Kickxellomycetes</taxon>
        <taxon>Kickxellales</taxon>
        <taxon>Kickxellaceae</taxon>
        <taxon>Linderina</taxon>
    </lineage>
</organism>
<accession>A0ACC1J5H4</accession>
<comment type="caution">
    <text evidence="1">The sequence shown here is derived from an EMBL/GenBank/DDBJ whole genome shotgun (WGS) entry which is preliminary data.</text>
</comment>
<evidence type="ECO:0000313" key="1">
    <source>
        <dbReference type="EMBL" id="KAJ1938531.1"/>
    </source>
</evidence>
<feature type="non-terminal residue" evidence="1">
    <location>
        <position position="213"/>
    </location>
</feature>
<dbReference type="EMBL" id="JANBPW010003140">
    <property type="protein sequence ID" value="KAJ1938531.1"/>
    <property type="molecule type" value="Genomic_DNA"/>
</dbReference>
<gene>
    <name evidence="1" type="primary">TAF11</name>
    <name evidence="1" type="ORF">FBU59_004409</name>
</gene>
<evidence type="ECO:0000313" key="2">
    <source>
        <dbReference type="Proteomes" id="UP001150603"/>
    </source>
</evidence>
<dbReference type="Proteomes" id="UP001150603">
    <property type="component" value="Unassembled WGS sequence"/>
</dbReference>
<reference evidence="1" key="1">
    <citation type="submission" date="2022-07" db="EMBL/GenBank/DDBJ databases">
        <title>Phylogenomic reconstructions and comparative analyses of Kickxellomycotina fungi.</title>
        <authorList>
            <person name="Reynolds N.K."/>
            <person name="Stajich J.E."/>
            <person name="Barry K."/>
            <person name="Grigoriev I.V."/>
            <person name="Crous P."/>
            <person name="Smith M.E."/>
        </authorList>
    </citation>
    <scope>NUCLEOTIDE SEQUENCE</scope>
    <source>
        <strain evidence="1">NRRL 5244</strain>
    </source>
</reference>
<sequence length="213" mass="23329">MPNDPTSSTPASGATTPHVSTQPPKKRSRPILTPAAILRQKRKRGGTTVTGRKPTARSGTATPIKSKGAAPPDTTSLAEKLKKRTPLPTGDEETEVEEEEEEEILGDDEITLVKQSKEEVRELWDQLSEEQQQRYGVYRRTALSKSAVRRLASSVLGQQISPTLSFVIAGFSKVFVGEIVERAVAIQGERGDQGPLTPAHLREAYRQYKKEAA</sequence>
<name>A0ACC1J5H4_9FUNG</name>
<proteinExistence type="predicted"/>
<protein>
    <submittedName>
        <fullName evidence="1">Transcription initiation factor TFIID subunit 11</fullName>
    </submittedName>
</protein>
<keyword evidence="2" id="KW-1185">Reference proteome</keyword>